<keyword evidence="2" id="KW-0325">Glycoprotein</keyword>
<reference evidence="4 5" key="1">
    <citation type="submission" date="2024-04" db="EMBL/GenBank/DDBJ databases">
        <title>Genome assembly C_amara_ONT_v2.</title>
        <authorList>
            <person name="Yant L."/>
            <person name="Moore C."/>
            <person name="Slenker M."/>
        </authorList>
    </citation>
    <scope>NUCLEOTIDE SEQUENCE [LARGE SCALE GENOMIC DNA]</scope>
    <source>
        <tissue evidence="4">Leaf</tissue>
    </source>
</reference>
<evidence type="ECO:0000259" key="3">
    <source>
        <dbReference type="Pfam" id="PF14380"/>
    </source>
</evidence>
<proteinExistence type="predicted"/>
<dbReference type="Proteomes" id="UP001558713">
    <property type="component" value="Unassembled WGS sequence"/>
</dbReference>
<feature type="domain" description="Wall-associated receptor kinase C-terminal" evidence="3">
    <location>
        <begin position="34"/>
        <end position="132"/>
    </location>
</feature>
<protein>
    <submittedName>
        <fullName evidence="4">LEAF RUST 10 DISEASE-RESISTANCE LOCUS RECEPTOR-LIKE PROTEIN KINASE-like 2.1</fullName>
    </submittedName>
</protein>
<name>A0ABD1BYL7_CARAN</name>
<organism evidence="4 5">
    <name type="scientific">Cardamine amara subsp. amara</name>
    <dbReference type="NCBI Taxonomy" id="228776"/>
    <lineage>
        <taxon>Eukaryota</taxon>
        <taxon>Viridiplantae</taxon>
        <taxon>Streptophyta</taxon>
        <taxon>Embryophyta</taxon>
        <taxon>Tracheophyta</taxon>
        <taxon>Spermatophyta</taxon>
        <taxon>Magnoliopsida</taxon>
        <taxon>eudicotyledons</taxon>
        <taxon>Gunneridae</taxon>
        <taxon>Pentapetalae</taxon>
        <taxon>rosids</taxon>
        <taxon>malvids</taxon>
        <taxon>Brassicales</taxon>
        <taxon>Brassicaceae</taxon>
        <taxon>Cardamineae</taxon>
        <taxon>Cardamine</taxon>
    </lineage>
</organism>
<evidence type="ECO:0000256" key="1">
    <source>
        <dbReference type="ARBA" id="ARBA00004479"/>
    </source>
</evidence>
<dbReference type="PANTHER" id="PTHR33138:SF1">
    <property type="entry name" value="OS01G0113900 PROTEIN"/>
    <property type="match status" value="1"/>
</dbReference>
<dbReference type="InterPro" id="IPR032872">
    <property type="entry name" value="WAK_assoc_C"/>
</dbReference>
<evidence type="ECO:0000313" key="5">
    <source>
        <dbReference type="Proteomes" id="UP001558713"/>
    </source>
</evidence>
<dbReference type="EMBL" id="JBANAX010000102">
    <property type="protein sequence ID" value="KAL1222288.1"/>
    <property type="molecule type" value="Genomic_DNA"/>
</dbReference>
<dbReference type="PANTHER" id="PTHR33138">
    <property type="entry name" value="OS01G0690200 PROTEIN"/>
    <property type="match status" value="1"/>
</dbReference>
<accession>A0ABD1BYL7</accession>
<dbReference type="GO" id="GO:0016020">
    <property type="term" value="C:membrane"/>
    <property type="evidence" value="ECO:0007669"/>
    <property type="project" value="UniProtKB-SubCell"/>
</dbReference>
<dbReference type="AlphaFoldDB" id="A0ABD1BYL7"/>
<evidence type="ECO:0000313" key="4">
    <source>
        <dbReference type="EMBL" id="KAL1222288.1"/>
    </source>
</evidence>
<gene>
    <name evidence="4" type="ORF">V5N11_026086</name>
</gene>
<keyword evidence="5" id="KW-1185">Reference proteome</keyword>
<comment type="caution">
    <text evidence="4">The sequence shown here is derived from an EMBL/GenBank/DDBJ whole genome shotgun (WGS) entry which is preliminary data.</text>
</comment>
<dbReference type="Pfam" id="PF14380">
    <property type="entry name" value="WAK_assoc"/>
    <property type="match status" value="1"/>
</dbReference>
<comment type="subcellular location">
    <subcellularLocation>
        <location evidence="1">Membrane</location>
        <topology evidence="1">Single-pass type I membrane protein</topology>
    </subcellularLocation>
</comment>
<sequence length="139" mass="15234">MTTRLSCHATPLFYFNCSSPRVDVNPKGYITQLQCEDDKGGPSYFVSSPSDSGNTTILDGLRASCKRIINIPVSRSALRIEDRHQSLETIKKALDEGFKLNFNSVCSGCVLSRGACGFNESSKAFVCYCGDGPHEHTCR</sequence>
<evidence type="ECO:0000256" key="2">
    <source>
        <dbReference type="ARBA" id="ARBA00023180"/>
    </source>
</evidence>